<dbReference type="CDD" id="cd09272">
    <property type="entry name" value="RNase_HI_RT_Ty1"/>
    <property type="match status" value="1"/>
</dbReference>
<protein>
    <recommendedName>
        <fullName evidence="3">Copia protein</fullName>
    </recommendedName>
</protein>
<organism evidence="1 2">
    <name type="scientific">Tanacetum coccineum</name>
    <dbReference type="NCBI Taxonomy" id="301880"/>
    <lineage>
        <taxon>Eukaryota</taxon>
        <taxon>Viridiplantae</taxon>
        <taxon>Streptophyta</taxon>
        <taxon>Embryophyta</taxon>
        <taxon>Tracheophyta</taxon>
        <taxon>Spermatophyta</taxon>
        <taxon>Magnoliopsida</taxon>
        <taxon>eudicotyledons</taxon>
        <taxon>Gunneridae</taxon>
        <taxon>Pentapetalae</taxon>
        <taxon>asterids</taxon>
        <taxon>campanulids</taxon>
        <taxon>Asterales</taxon>
        <taxon>Asteraceae</taxon>
        <taxon>Asteroideae</taxon>
        <taxon>Anthemideae</taxon>
        <taxon>Anthemidinae</taxon>
        <taxon>Tanacetum</taxon>
    </lineage>
</organism>
<keyword evidence="2" id="KW-1185">Reference proteome</keyword>
<sequence length="244" mass="27636">MKTPMSSDTKLTKDEDCESVDSTKYRGMIGSLLYLMTSRPDIMFSVCLCARFQEARKTSHLKAVKRIFRYIKGTTHLGLWYPKGTGIETVVYADSDHAGYYVDRKSTSGICTFVGCCLTSWFSKKQTALAISTTEAEYISAGKACQQALWMKQALIDYDVRLDDVPIMCDNKGAIDLSKNPVQHSRTKHIKIRHHFLRDNVQKGHISIEKVPSVDNIADILTKPLKRESFNYLRLGLGMMEHIP</sequence>
<dbReference type="PANTHER" id="PTHR11439:SF442">
    <property type="entry name" value="CYSTEINE-RICH RLK (RECEPTOR-LIKE PROTEIN KINASE) 8"/>
    <property type="match status" value="1"/>
</dbReference>
<evidence type="ECO:0008006" key="3">
    <source>
        <dbReference type="Google" id="ProtNLM"/>
    </source>
</evidence>
<evidence type="ECO:0000313" key="1">
    <source>
        <dbReference type="EMBL" id="GJT76500.1"/>
    </source>
</evidence>
<gene>
    <name evidence="1" type="ORF">Tco_1043225</name>
</gene>
<evidence type="ECO:0000313" key="2">
    <source>
        <dbReference type="Proteomes" id="UP001151760"/>
    </source>
</evidence>
<proteinExistence type="predicted"/>
<comment type="caution">
    <text evidence="1">The sequence shown here is derived from an EMBL/GenBank/DDBJ whole genome shotgun (WGS) entry which is preliminary data.</text>
</comment>
<reference evidence="1" key="1">
    <citation type="journal article" date="2022" name="Int. J. Mol. Sci.">
        <title>Draft Genome of Tanacetum Coccineum: Genomic Comparison of Closely Related Tanacetum-Family Plants.</title>
        <authorList>
            <person name="Yamashiro T."/>
            <person name="Shiraishi A."/>
            <person name="Nakayama K."/>
            <person name="Satake H."/>
        </authorList>
    </citation>
    <scope>NUCLEOTIDE SEQUENCE</scope>
</reference>
<reference evidence="1" key="2">
    <citation type="submission" date="2022-01" db="EMBL/GenBank/DDBJ databases">
        <authorList>
            <person name="Yamashiro T."/>
            <person name="Shiraishi A."/>
            <person name="Satake H."/>
            <person name="Nakayama K."/>
        </authorList>
    </citation>
    <scope>NUCLEOTIDE SEQUENCE</scope>
</reference>
<dbReference type="Proteomes" id="UP001151760">
    <property type="component" value="Unassembled WGS sequence"/>
</dbReference>
<name>A0ABQ5GMP3_9ASTR</name>
<accession>A0ABQ5GMP3</accession>
<dbReference type="EMBL" id="BQNB010018630">
    <property type="protein sequence ID" value="GJT76500.1"/>
    <property type="molecule type" value="Genomic_DNA"/>
</dbReference>
<dbReference type="PANTHER" id="PTHR11439">
    <property type="entry name" value="GAG-POL-RELATED RETROTRANSPOSON"/>
    <property type="match status" value="1"/>
</dbReference>